<dbReference type="InterPro" id="IPR006671">
    <property type="entry name" value="Cyclin_N"/>
</dbReference>
<dbReference type="GO" id="GO:0005634">
    <property type="term" value="C:nucleus"/>
    <property type="evidence" value="ECO:0007669"/>
    <property type="project" value="UniProtKB-SubCell"/>
</dbReference>
<dbReference type="PANTHER" id="PTHR10026">
    <property type="entry name" value="CYCLIN"/>
    <property type="match status" value="1"/>
</dbReference>
<dbReference type="InterPro" id="IPR043198">
    <property type="entry name" value="Cyclin/Ssn8"/>
</dbReference>
<dbReference type="Proteomes" id="UP000054815">
    <property type="component" value="Unassembled WGS sequence"/>
</dbReference>
<dbReference type="CDD" id="cd20514">
    <property type="entry name" value="CYCLIN_CCNC_rpt2"/>
    <property type="match status" value="1"/>
</dbReference>
<accession>A0A0V0YGB7</accession>
<evidence type="ECO:0000313" key="13">
    <source>
        <dbReference type="Proteomes" id="UP000054815"/>
    </source>
</evidence>
<gene>
    <name evidence="12" type="primary">CycC</name>
    <name evidence="12" type="ORF">T4E_6017</name>
</gene>
<dbReference type="Pfam" id="PF16899">
    <property type="entry name" value="Cyclin_C_2"/>
    <property type="match status" value="1"/>
</dbReference>
<dbReference type="CDD" id="cd20513">
    <property type="entry name" value="CYCLIN_CCNC_rpt1"/>
    <property type="match status" value="1"/>
</dbReference>
<dbReference type="Gene3D" id="1.10.472.10">
    <property type="entry name" value="Cyclin-like"/>
    <property type="match status" value="2"/>
</dbReference>
<comment type="similarity">
    <text evidence="2">Belongs to the cyclin family. Cyclin C subfamily.</text>
</comment>
<comment type="subcellular location">
    <subcellularLocation>
        <location evidence="1">Nucleus</location>
    </subcellularLocation>
</comment>
<dbReference type="GO" id="GO:0032991">
    <property type="term" value="C:protein-containing complex"/>
    <property type="evidence" value="ECO:0007669"/>
    <property type="project" value="UniProtKB-ARBA"/>
</dbReference>
<evidence type="ECO:0000256" key="7">
    <source>
        <dbReference type="ARBA" id="ARBA00023163"/>
    </source>
</evidence>
<reference evidence="12 13" key="1">
    <citation type="submission" date="2015-01" db="EMBL/GenBank/DDBJ databases">
        <title>Evolution of Trichinella species and genotypes.</title>
        <authorList>
            <person name="Korhonen P.K."/>
            <person name="Edoardo P."/>
            <person name="Giuseppe L.R."/>
            <person name="Gasser R.B."/>
        </authorList>
    </citation>
    <scope>NUCLEOTIDE SEQUENCE [LARGE SCALE GENOMIC DNA]</scope>
    <source>
        <strain evidence="12">ISS141</strain>
    </source>
</reference>
<keyword evidence="5" id="KW-0805">Transcription regulation</keyword>
<evidence type="ECO:0000313" key="12">
    <source>
        <dbReference type="EMBL" id="KRX99063.1"/>
    </source>
</evidence>
<evidence type="ECO:0000259" key="11">
    <source>
        <dbReference type="SMART" id="SM00385"/>
    </source>
</evidence>
<comment type="caution">
    <text evidence="12">The sequence shown here is derived from an EMBL/GenBank/DDBJ whole genome shotgun (WGS) entry which is preliminary data.</text>
</comment>
<sequence length="306" mass="35355">MAGNFWRSSHYQQWLLDRQENLYERSADLKFLSEEEYQKLFIFFCNLIQTLGEQLKVKQQVIATAIVYFRRFYVRNSLKSIDPLLLAPTSIYLASKVEEFGAISQSKLVATCQTLIKSRYSYAYPQDFPYRLNHIHEAEFFLLEMMDCCLIVYHPYRPLVQLMQDISQDEAVISTAWKVLNDSYRSDVCLLFPPYQIALACLHIAFVLLGKDMNNWFAEISVDTDRIFEIEKQIFAMYSLWKSFDEKKEIGPLLQKVPKPKTQPSRPPSAADNATNVDNGNTAALTASCSILENTAIMSAIQKVKF</sequence>
<evidence type="ECO:0000256" key="2">
    <source>
        <dbReference type="ARBA" id="ARBA00008638"/>
    </source>
</evidence>
<dbReference type="InterPro" id="IPR013763">
    <property type="entry name" value="Cyclin-like_dom"/>
</dbReference>
<dbReference type="AlphaFoldDB" id="A0A0V0YGB7"/>
<evidence type="ECO:0000256" key="10">
    <source>
        <dbReference type="SAM" id="MobiDB-lite"/>
    </source>
</evidence>
<dbReference type="GO" id="GO:0016538">
    <property type="term" value="F:cyclin-dependent protein serine/threonine kinase regulator activity"/>
    <property type="evidence" value="ECO:0007669"/>
    <property type="project" value="InterPro"/>
</dbReference>
<keyword evidence="6 9" id="KW-0195">Cyclin</keyword>
<dbReference type="InterPro" id="IPR036915">
    <property type="entry name" value="Cyclin-like_sf"/>
</dbReference>
<keyword evidence="8" id="KW-0539">Nucleus</keyword>
<feature type="domain" description="Cyclin-like" evidence="11">
    <location>
        <begin position="157"/>
        <end position="236"/>
    </location>
</feature>
<dbReference type="GO" id="GO:0006357">
    <property type="term" value="P:regulation of transcription by RNA polymerase II"/>
    <property type="evidence" value="ECO:0007669"/>
    <property type="project" value="InterPro"/>
</dbReference>
<dbReference type="STRING" id="6337.A0A0V0YGB7"/>
<dbReference type="PIRSF" id="PIRSF028758">
    <property type="entry name" value="Cyclin, C/H/G types"/>
    <property type="match status" value="1"/>
</dbReference>
<evidence type="ECO:0000256" key="5">
    <source>
        <dbReference type="ARBA" id="ARBA00023015"/>
    </source>
</evidence>
<evidence type="ECO:0000256" key="6">
    <source>
        <dbReference type="ARBA" id="ARBA00023127"/>
    </source>
</evidence>
<dbReference type="Pfam" id="PF00134">
    <property type="entry name" value="Cyclin_N"/>
    <property type="match status" value="1"/>
</dbReference>
<dbReference type="SUPFAM" id="SSF47954">
    <property type="entry name" value="Cyclin-like"/>
    <property type="match status" value="2"/>
</dbReference>
<evidence type="ECO:0000256" key="3">
    <source>
        <dbReference type="ARBA" id="ARBA00019492"/>
    </source>
</evidence>
<keyword evidence="4" id="KW-0678">Repressor</keyword>
<evidence type="ECO:0000256" key="8">
    <source>
        <dbReference type="ARBA" id="ARBA00023242"/>
    </source>
</evidence>
<evidence type="ECO:0000256" key="4">
    <source>
        <dbReference type="ARBA" id="ARBA00022491"/>
    </source>
</evidence>
<evidence type="ECO:0000256" key="9">
    <source>
        <dbReference type="RuleBase" id="RU000383"/>
    </source>
</evidence>
<protein>
    <recommendedName>
        <fullName evidence="3">Cyclin-C</fullName>
    </recommendedName>
</protein>
<feature type="region of interest" description="Disordered" evidence="10">
    <location>
        <begin position="256"/>
        <end position="277"/>
    </location>
</feature>
<organism evidence="12 13">
    <name type="scientific">Trichinella pseudospiralis</name>
    <name type="common">Parasitic roundworm</name>
    <dbReference type="NCBI Taxonomy" id="6337"/>
    <lineage>
        <taxon>Eukaryota</taxon>
        <taxon>Metazoa</taxon>
        <taxon>Ecdysozoa</taxon>
        <taxon>Nematoda</taxon>
        <taxon>Enoplea</taxon>
        <taxon>Dorylaimia</taxon>
        <taxon>Trichinellida</taxon>
        <taxon>Trichinellidae</taxon>
        <taxon>Trichinella</taxon>
    </lineage>
</organism>
<dbReference type="SMART" id="SM00385">
    <property type="entry name" value="CYCLIN"/>
    <property type="match status" value="2"/>
</dbReference>
<dbReference type="EMBL" id="JYDU01000017">
    <property type="protein sequence ID" value="KRX99063.1"/>
    <property type="molecule type" value="Genomic_DNA"/>
</dbReference>
<dbReference type="InterPro" id="IPR031658">
    <property type="entry name" value="Cyclin_C_2"/>
</dbReference>
<feature type="domain" description="Cyclin-like" evidence="11">
    <location>
        <begin position="46"/>
        <end position="144"/>
    </location>
</feature>
<proteinExistence type="inferred from homology"/>
<evidence type="ECO:0000256" key="1">
    <source>
        <dbReference type="ARBA" id="ARBA00004123"/>
    </source>
</evidence>
<dbReference type="FunFam" id="1.10.472.10:FF:000015">
    <property type="entry name" value="Putative cyclin-c"/>
    <property type="match status" value="1"/>
</dbReference>
<name>A0A0V0YGB7_TRIPS</name>
<keyword evidence="7" id="KW-0804">Transcription</keyword>